<keyword evidence="2" id="KW-1185">Reference proteome</keyword>
<protein>
    <submittedName>
        <fullName evidence="1">Uncharacterized protein</fullName>
    </submittedName>
</protein>
<gene>
    <name evidence="1" type="ORF">PG999_005455</name>
</gene>
<organism evidence="1 2">
    <name type="scientific">Apiospora kogelbergensis</name>
    <dbReference type="NCBI Taxonomy" id="1337665"/>
    <lineage>
        <taxon>Eukaryota</taxon>
        <taxon>Fungi</taxon>
        <taxon>Dikarya</taxon>
        <taxon>Ascomycota</taxon>
        <taxon>Pezizomycotina</taxon>
        <taxon>Sordariomycetes</taxon>
        <taxon>Xylariomycetidae</taxon>
        <taxon>Amphisphaeriales</taxon>
        <taxon>Apiosporaceae</taxon>
        <taxon>Apiospora</taxon>
    </lineage>
</organism>
<accession>A0AAW0R266</accession>
<dbReference type="Proteomes" id="UP001392437">
    <property type="component" value="Unassembled WGS sequence"/>
</dbReference>
<comment type="caution">
    <text evidence="1">The sequence shown here is derived from an EMBL/GenBank/DDBJ whole genome shotgun (WGS) entry which is preliminary data.</text>
</comment>
<dbReference type="EMBL" id="JAQQWP010000004">
    <property type="protein sequence ID" value="KAK8121335.1"/>
    <property type="molecule type" value="Genomic_DNA"/>
</dbReference>
<evidence type="ECO:0000313" key="2">
    <source>
        <dbReference type="Proteomes" id="UP001392437"/>
    </source>
</evidence>
<reference evidence="1 2" key="1">
    <citation type="submission" date="2023-01" db="EMBL/GenBank/DDBJ databases">
        <title>Analysis of 21 Apiospora genomes using comparative genomics revels a genus with tremendous synthesis potential of carbohydrate active enzymes and secondary metabolites.</title>
        <authorList>
            <person name="Sorensen T."/>
        </authorList>
    </citation>
    <scope>NUCLEOTIDE SEQUENCE [LARGE SCALE GENOMIC DNA]</scope>
    <source>
        <strain evidence="1 2">CBS 117206</strain>
    </source>
</reference>
<sequence>MVSSQTEPTTHTTMCDASSAPMTCDPRWDGSWSFTLLRTDDISAMVDHYRYASRYWHESYRLAKLRSDVLSCRIDQLKLKIEVMEARIHGENLKDLKKVLTQVITSNNKCAKPVFDPATPKAMSGIATPVKPIWLD</sequence>
<dbReference type="AlphaFoldDB" id="A0AAW0R266"/>
<name>A0AAW0R266_9PEZI</name>
<proteinExistence type="predicted"/>
<evidence type="ECO:0000313" key="1">
    <source>
        <dbReference type="EMBL" id="KAK8121335.1"/>
    </source>
</evidence>